<dbReference type="Proteomes" id="UP000095342">
    <property type="component" value="Chromosome"/>
</dbReference>
<dbReference type="EMBL" id="CP017448">
    <property type="protein sequence ID" value="AOV17713.1"/>
    <property type="molecule type" value="Genomic_DNA"/>
</dbReference>
<accession>A0A1D8K9S0</accession>
<evidence type="ECO:0000313" key="1">
    <source>
        <dbReference type="EMBL" id="AOV17713.1"/>
    </source>
</evidence>
<organism evidence="1 2">
    <name type="scientific">Acidihalobacter aeolianus</name>
    <dbReference type="NCBI Taxonomy" id="2792603"/>
    <lineage>
        <taxon>Bacteria</taxon>
        <taxon>Pseudomonadati</taxon>
        <taxon>Pseudomonadota</taxon>
        <taxon>Gammaproteobacteria</taxon>
        <taxon>Chromatiales</taxon>
        <taxon>Ectothiorhodospiraceae</taxon>
        <taxon>Acidihalobacter</taxon>
    </lineage>
</organism>
<dbReference type="RefSeq" id="WP_070073251.1">
    <property type="nucleotide sequence ID" value="NZ_CP017448.1"/>
</dbReference>
<gene>
    <name evidence="1" type="ORF">BJI67_12195</name>
</gene>
<evidence type="ECO:0000313" key="2">
    <source>
        <dbReference type="Proteomes" id="UP000095342"/>
    </source>
</evidence>
<keyword evidence="2" id="KW-1185">Reference proteome</keyword>
<name>A0A1D8K9S0_9GAMM</name>
<protein>
    <submittedName>
        <fullName evidence="1">Uncharacterized protein</fullName>
    </submittedName>
</protein>
<dbReference type="AlphaFoldDB" id="A0A1D8K9S0"/>
<dbReference type="KEGG" id="aaeo:BJI67_12195"/>
<reference evidence="1 2" key="1">
    <citation type="submission" date="2016-09" db="EMBL/GenBank/DDBJ databases">
        <title>Acidihalobacter prosperus V6 (DSM14174).</title>
        <authorList>
            <person name="Khaleque H.N."/>
            <person name="Ramsay J.P."/>
            <person name="Murphy R.J.T."/>
            <person name="Kaksonen A.H."/>
            <person name="Boxall N.J."/>
            <person name="Watkin E.L.J."/>
        </authorList>
    </citation>
    <scope>NUCLEOTIDE SEQUENCE [LARGE SCALE GENOMIC DNA]</scope>
    <source>
        <strain evidence="1 2">V6</strain>
    </source>
</reference>
<sequence length="114" mass="12350">MTTFREALRQWSSPEFEHALAMAIACMGVEELPLQQALQHGSHALADPIEVIIIEVLADTLGLDIRAGILYTSVIAGCQCADDPTPTSTAQEYCEIRLLIERDTGAANVIQLLA</sequence>
<proteinExistence type="predicted"/>